<feature type="transmembrane region" description="Helical" evidence="1">
    <location>
        <begin position="108"/>
        <end position="128"/>
    </location>
</feature>
<feature type="transmembrane region" description="Helical" evidence="1">
    <location>
        <begin position="155"/>
        <end position="174"/>
    </location>
</feature>
<name>A0A397SBF9_9GLOM</name>
<gene>
    <name evidence="2" type="ORF">C1645_786714</name>
</gene>
<feature type="transmembrane region" description="Helical" evidence="1">
    <location>
        <begin position="216"/>
        <end position="234"/>
    </location>
</feature>
<accession>A0A397SBF9</accession>
<feature type="transmembrane region" description="Helical" evidence="1">
    <location>
        <begin position="74"/>
        <end position="96"/>
    </location>
</feature>
<dbReference type="AlphaFoldDB" id="A0A397SBF9"/>
<dbReference type="Proteomes" id="UP000265703">
    <property type="component" value="Unassembled WGS sequence"/>
</dbReference>
<keyword evidence="3" id="KW-1185">Reference proteome</keyword>
<protein>
    <submittedName>
        <fullName evidence="2">Uncharacterized protein</fullName>
    </submittedName>
</protein>
<evidence type="ECO:0000313" key="3">
    <source>
        <dbReference type="Proteomes" id="UP000265703"/>
    </source>
</evidence>
<reference evidence="2 3" key="1">
    <citation type="submission" date="2018-06" db="EMBL/GenBank/DDBJ databases">
        <title>Comparative genomics reveals the genomic features of Rhizophagus irregularis, R. cerebriforme, R. diaphanum and Gigaspora rosea, and their symbiotic lifestyle signature.</title>
        <authorList>
            <person name="Morin E."/>
            <person name="San Clemente H."/>
            <person name="Chen E.C.H."/>
            <person name="De La Providencia I."/>
            <person name="Hainaut M."/>
            <person name="Kuo A."/>
            <person name="Kohler A."/>
            <person name="Murat C."/>
            <person name="Tang N."/>
            <person name="Roy S."/>
            <person name="Loubradou J."/>
            <person name="Henrissat B."/>
            <person name="Grigoriev I.V."/>
            <person name="Corradi N."/>
            <person name="Roux C."/>
            <person name="Martin F.M."/>
        </authorList>
    </citation>
    <scope>NUCLEOTIDE SEQUENCE [LARGE SCALE GENOMIC DNA]</scope>
    <source>
        <strain evidence="2 3">DAOM 227022</strain>
    </source>
</reference>
<feature type="transmembrane region" description="Helical" evidence="1">
    <location>
        <begin position="6"/>
        <end position="29"/>
    </location>
</feature>
<keyword evidence="1" id="KW-1133">Transmembrane helix</keyword>
<evidence type="ECO:0000256" key="1">
    <source>
        <dbReference type="SAM" id="Phobius"/>
    </source>
</evidence>
<dbReference type="EMBL" id="QKYT01000583">
    <property type="protein sequence ID" value="RIA83308.1"/>
    <property type="molecule type" value="Genomic_DNA"/>
</dbReference>
<feature type="transmembrane region" description="Helical" evidence="1">
    <location>
        <begin position="41"/>
        <end position="62"/>
    </location>
</feature>
<keyword evidence="1" id="KW-0812">Transmembrane</keyword>
<dbReference type="OrthoDB" id="2320153at2759"/>
<proteinExistence type="predicted"/>
<feature type="transmembrane region" description="Helical" evidence="1">
    <location>
        <begin position="186"/>
        <end position="210"/>
    </location>
</feature>
<evidence type="ECO:0000313" key="2">
    <source>
        <dbReference type="EMBL" id="RIA83308.1"/>
    </source>
</evidence>
<sequence>MDSYKVLYDTFFIGFVSMISLHNFIKSFFLYHAGSDKYLTVLKIIFNVNITIYFMIEFFFYVRNDLTLDECKTISYVQMIANFFMNQSLATFGLMLIRQYEYKRFDAWASIVLLVLRVIFNVIYLFSINPHINIFPVSNDQFNICNNGTEHKENLMLLGFIDTLIDAYVMIRLIQILRKSPDSKDSINMFTLVMYWNLTTVLAAFCYHNFEHSQSNSLPIKCIVLIALSYLVTIDTENKRGYYQ</sequence>
<comment type="caution">
    <text evidence="2">The sequence shown here is derived from an EMBL/GenBank/DDBJ whole genome shotgun (WGS) entry which is preliminary data.</text>
</comment>
<keyword evidence="1" id="KW-0472">Membrane</keyword>
<organism evidence="2 3">
    <name type="scientific">Glomus cerebriforme</name>
    <dbReference type="NCBI Taxonomy" id="658196"/>
    <lineage>
        <taxon>Eukaryota</taxon>
        <taxon>Fungi</taxon>
        <taxon>Fungi incertae sedis</taxon>
        <taxon>Mucoromycota</taxon>
        <taxon>Glomeromycotina</taxon>
        <taxon>Glomeromycetes</taxon>
        <taxon>Glomerales</taxon>
        <taxon>Glomeraceae</taxon>
        <taxon>Glomus</taxon>
    </lineage>
</organism>